<dbReference type="GeneID" id="113586908"/>
<organism evidence="6 7">
    <name type="scientific">Electrophorus electricus</name>
    <name type="common">Electric eel</name>
    <name type="synonym">Gymnotus electricus</name>
    <dbReference type="NCBI Taxonomy" id="8005"/>
    <lineage>
        <taxon>Eukaryota</taxon>
        <taxon>Metazoa</taxon>
        <taxon>Chordata</taxon>
        <taxon>Craniata</taxon>
        <taxon>Vertebrata</taxon>
        <taxon>Euteleostomi</taxon>
        <taxon>Actinopterygii</taxon>
        <taxon>Neopterygii</taxon>
        <taxon>Teleostei</taxon>
        <taxon>Ostariophysi</taxon>
        <taxon>Gymnotiformes</taxon>
        <taxon>Gymnotoidei</taxon>
        <taxon>Gymnotidae</taxon>
        <taxon>Electrophorus</taxon>
    </lineage>
</organism>
<reference evidence="6" key="5">
    <citation type="submission" date="2025-09" db="UniProtKB">
        <authorList>
            <consortium name="Ensembl"/>
        </authorList>
    </citation>
    <scope>IDENTIFICATION</scope>
</reference>
<dbReference type="Ensembl" id="ENSEEET00000030032.2">
    <property type="protein sequence ID" value="ENSEEEP00000029689.2"/>
    <property type="gene ID" value="ENSEEEG00000014223.2"/>
</dbReference>
<dbReference type="STRING" id="8005.ENSEEEP00000029689"/>
<dbReference type="PANTHER" id="PTHR46511:SF1">
    <property type="entry name" value="MORN REPEAT-CONTAINING PROTEIN 3"/>
    <property type="match status" value="1"/>
</dbReference>
<dbReference type="Proteomes" id="UP000314983">
    <property type="component" value="Chromosome 17"/>
</dbReference>
<dbReference type="GeneTree" id="ENSGT00940000159285"/>
<evidence type="ECO:0000313" key="7">
    <source>
        <dbReference type="Proteomes" id="UP000314983"/>
    </source>
</evidence>
<dbReference type="RefSeq" id="XP_026881124.2">
    <property type="nucleotide sequence ID" value="XM_027025323.2"/>
</dbReference>
<protein>
    <recommendedName>
        <fullName evidence="4">MORN repeat-containing protein 3</fullName>
    </recommendedName>
</protein>
<dbReference type="InterPro" id="IPR052472">
    <property type="entry name" value="MORN3"/>
</dbReference>
<evidence type="ECO:0000313" key="6">
    <source>
        <dbReference type="Ensembl" id="ENSEEEP00000029689.2"/>
    </source>
</evidence>
<accession>A0A4W4G0P9</accession>
<evidence type="ECO:0000256" key="2">
    <source>
        <dbReference type="ARBA" id="ARBA00022737"/>
    </source>
</evidence>
<keyword evidence="3" id="KW-0968">Cytoplasmic vesicle</keyword>
<dbReference type="Gene3D" id="2.20.110.10">
    <property type="entry name" value="Histone H3 K4-specific methyltransferase SET7/9 N-terminal domain"/>
    <property type="match status" value="3"/>
</dbReference>
<evidence type="ECO:0000256" key="5">
    <source>
        <dbReference type="ARBA" id="ARBA00045851"/>
    </source>
</evidence>
<dbReference type="GO" id="GO:0001669">
    <property type="term" value="C:acrosomal vesicle"/>
    <property type="evidence" value="ECO:0007669"/>
    <property type="project" value="UniProtKB-SubCell"/>
</dbReference>
<comment type="subcellular location">
    <subcellularLocation>
        <location evidence="1">Cytoplasmic vesicle</location>
        <location evidence="1">Secretory vesicle</location>
        <location evidence="1">Acrosome</location>
    </subcellularLocation>
</comment>
<dbReference type="AlphaFoldDB" id="A0A4W4G0P9"/>
<dbReference type="PANTHER" id="PTHR46511">
    <property type="entry name" value="MORN REPEAT-CONTAINING PROTEIN 3"/>
    <property type="match status" value="1"/>
</dbReference>
<dbReference type="SUPFAM" id="SSF82185">
    <property type="entry name" value="Histone H3 K4-specific methyltransferase SET7/9 N-terminal domain"/>
    <property type="match status" value="2"/>
</dbReference>
<dbReference type="SMART" id="SM00698">
    <property type="entry name" value="MORN"/>
    <property type="match status" value="6"/>
</dbReference>
<dbReference type="OMA" id="GHGRFFH"/>
<keyword evidence="7" id="KW-1185">Reference proteome</keyword>
<gene>
    <name evidence="6" type="primary">MORN3</name>
</gene>
<dbReference type="Pfam" id="PF02493">
    <property type="entry name" value="MORN"/>
    <property type="match status" value="7"/>
</dbReference>
<evidence type="ECO:0000256" key="4">
    <source>
        <dbReference type="ARBA" id="ARBA00039854"/>
    </source>
</evidence>
<reference evidence="6" key="3">
    <citation type="submission" date="2020-05" db="EMBL/GenBank/DDBJ databases">
        <title>Electrophorus electricus (electric eel) genome, fEleEle1, primary haplotype.</title>
        <authorList>
            <person name="Myers G."/>
            <person name="Meyer A."/>
            <person name="Fedrigo O."/>
            <person name="Formenti G."/>
            <person name="Rhie A."/>
            <person name="Tracey A."/>
            <person name="Sims Y."/>
            <person name="Jarvis E.D."/>
        </authorList>
    </citation>
    <scope>NUCLEOTIDE SEQUENCE [LARGE SCALE GENOMIC DNA]</scope>
</reference>
<reference evidence="6" key="4">
    <citation type="submission" date="2025-08" db="UniProtKB">
        <authorList>
            <consortium name="Ensembl"/>
        </authorList>
    </citation>
    <scope>IDENTIFICATION</scope>
</reference>
<evidence type="ECO:0000256" key="3">
    <source>
        <dbReference type="ARBA" id="ARBA00023329"/>
    </source>
</evidence>
<proteinExistence type="predicted"/>
<reference evidence="7" key="1">
    <citation type="journal article" date="2014" name="Science">
        <title>Nonhuman genetics. Genomic basis for the convergent evolution of electric organs.</title>
        <authorList>
            <person name="Gallant J.R."/>
            <person name="Traeger L.L."/>
            <person name="Volkening J.D."/>
            <person name="Moffett H."/>
            <person name="Chen P.H."/>
            <person name="Novina C.D."/>
            <person name="Phillips G.N.Jr."/>
            <person name="Anand R."/>
            <person name="Wells G.B."/>
            <person name="Pinch M."/>
            <person name="Guth R."/>
            <person name="Unguez G.A."/>
            <person name="Albert J.S."/>
            <person name="Zakon H.H."/>
            <person name="Samanta M.P."/>
            <person name="Sussman M.R."/>
        </authorList>
    </citation>
    <scope>NUCLEOTIDE SEQUENCE [LARGE SCALE GENOMIC DNA]</scope>
</reference>
<sequence>MYHLKITRKTEPLSKQWDRKAEKSGLRHTVYSVNGDEYTGEWLHNKKHGKGSQVWKKAGAVYDGDWKFGKRDGYGTLRKLQPSSAQYVRVYSGAWKNDKKEGYGTHFYSATACYEGEWLENERNGWGRMRYENGDIYEGQWLRDRRHGQGLLLLANHNRYEGSWEDGRENGYGRFYFLDKGRVYEGFWVDGVPKCGTVCDLGRDHAPRPPTYPIPEVRVQDVDSVLMEGVARYSAVRSKAGRQCGGCDHTQPV</sequence>
<comment type="function">
    <text evidence="5">Assembles a suppression complex (suppresome) by tethering SIRT1 and MDM2 to regulate composite modifications of p53/TP53. Confers both deacetylation-mediated functional inactivation, by SIRT1, and ubiquitination-dependent degradation, by MDM2, of p53/TP53, promoting a proliferative and cell survival behaviors. May play a role in the regulation of spermatogenesis.</text>
</comment>
<reference evidence="7" key="2">
    <citation type="journal article" date="2017" name="Sci. Adv.">
        <title>A tail of two voltages: Proteomic comparison of the three electric organs of the electric eel.</title>
        <authorList>
            <person name="Traeger L.L."/>
            <person name="Sabat G."/>
            <person name="Barrett-Wilt G.A."/>
            <person name="Wells G.B."/>
            <person name="Sussman M.R."/>
        </authorList>
    </citation>
    <scope>NUCLEOTIDE SEQUENCE [LARGE SCALE GENOMIC DNA]</scope>
</reference>
<name>A0A4W4G0P9_ELEEL</name>
<dbReference type="InterPro" id="IPR003409">
    <property type="entry name" value="MORN"/>
</dbReference>
<keyword evidence="2" id="KW-0677">Repeat</keyword>
<evidence type="ECO:0000256" key="1">
    <source>
        <dbReference type="ARBA" id="ARBA00004218"/>
    </source>
</evidence>